<organism evidence="1 2">
    <name type="scientific">Paenibacillus sacheonensis</name>
    <dbReference type="NCBI Taxonomy" id="742054"/>
    <lineage>
        <taxon>Bacteria</taxon>
        <taxon>Bacillati</taxon>
        <taxon>Bacillota</taxon>
        <taxon>Bacilli</taxon>
        <taxon>Bacillales</taxon>
        <taxon>Paenibacillaceae</taxon>
        <taxon>Paenibacillus</taxon>
    </lineage>
</organism>
<proteinExistence type="predicted"/>
<sequence length="219" mass="24686">MTQVQAVIFDMDGTLFQTDKILELALDDTFAFLRSEHGWSGETPIHTYRKIMGVTLQVVWETLLPGRSDELRNIANEFFHAKLIANIRSGNGALYPHVYEVLDGLKQAGRRIFIASNGRLDYLSAIVGYYGLERWLTETFSIQQIDSQDKTDLVRHIMNKYGIVQAAVVGDRLSDIRAAKNNGLTAVGCRFDFAQEDELAQADAVIDDLLELNTVFNLR</sequence>
<evidence type="ECO:0000313" key="2">
    <source>
        <dbReference type="Proteomes" id="UP000558113"/>
    </source>
</evidence>
<dbReference type="Proteomes" id="UP000558113">
    <property type="component" value="Unassembled WGS sequence"/>
</dbReference>
<dbReference type="EMBL" id="JAAAMU010000002">
    <property type="protein sequence ID" value="NBC68335.1"/>
    <property type="molecule type" value="Genomic_DNA"/>
</dbReference>
<dbReference type="InterPro" id="IPR023214">
    <property type="entry name" value="HAD_sf"/>
</dbReference>
<dbReference type="PANTHER" id="PTHR43434:SF1">
    <property type="entry name" value="PHOSPHOGLYCOLATE PHOSPHATASE"/>
    <property type="match status" value="1"/>
</dbReference>
<dbReference type="RefSeq" id="WP_161695024.1">
    <property type="nucleotide sequence ID" value="NZ_JAAAMU010000002.1"/>
</dbReference>
<dbReference type="InterPro" id="IPR036412">
    <property type="entry name" value="HAD-like_sf"/>
</dbReference>
<keyword evidence="2" id="KW-1185">Reference proteome</keyword>
<dbReference type="GO" id="GO:0005829">
    <property type="term" value="C:cytosol"/>
    <property type="evidence" value="ECO:0007669"/>
    <property type="project" value="TreeGrafter"/>
</dbReference>
<evidence type="ECO:0000313" key="1">
    <source>
        <dbReference type="EMBL" id="NBC68335.1"/>
    </source>
</evidence>
<dbReference type="SFLD" id="SFLDG01129">
    <property type="entry name" value="C1.5:_HAD__Beta-PGM__Phosphata"/>
    <property type="match status" value="1"/>
</dbReference>
<dbReference type="SFLD" id="SFLDS00003">
    <property type="entry name" value="Haloacid_Dehalogenase"/>
    <property type="match status" value="1"/>
</dbReference>
<protein>
    <submittedName>
        <fullName evidence="1">HAD hydrolase-like protein</fullName>
    </submittedName>
</protein>
<reference evidence="1 2" key="1">
    <citation type="submission" date="2020-01" db="EMBL/GenBank/DDBJ databases">
        <title>Paenibacillus soybeanensis sp. nov. isolated from the nodules of soybean (Glycine max(L.) Merr).</title>
        <authorList>
            <person name="Wang H."/>
        </authorList>
    </citation>
    <scope>NUCLEOTIDE SEQUENCE [LARGE SCALE GENOMIC DNA]</scope>
    <source>
        <strain evidence="1 2">DSM 23054</strain>
    </source>
</reference>
<dbReference type="Gene3D" id="3.40.50.1000">
    <property type="entry name" value="HAD superfamily/HAD-like"/>
    <property type="match status" value="1"/>
</dbReference>
<dbReference type="OrthoDB" id="9792518at2"/>
<dbReference type="AlphaFoldDB" id="A0A7X4YL68"/>
<keyword evidence="1" id="KW-0378">Hydrolase</keyword>
<comment type="caution">
    <text evidence="1">The sequence shown here is derived from an EMBL/GenBank/DDBJ whole genome shotgun (WGS) entry which is preliminary data.</text>
</comment>
<accession>A0A7X4YL68</accession>
<name>A0A7X4YL68_9BACL</name>
<dbReference type="InterPro" id="IPR050155">
    <property type="entry name" value="HAD-like_hydrolase_sf"/>
</dbReference>
<dbReference type="SUPFAM" id="SSF56784">
    <property type="entry name" value="HAD-like"/>
    <property type="match status" value="1"/>
</dbReference>
<gene>
    <name evidence="1" type="ORF">GT003_04905</name>
</gene>
<dbReference type="GO" id="GO:0008967">
    <property type="term" value="F:phosphoglycolate phosphatase activity"/>
    <property type="evidence" value="ECO:0007669"/>
    <property type="project" value="TreeGrafter"/>
</dbReference>
<dbReference type="InterPro" id="IPR023198">
    <property type="entry name" value="PGP-like_dom2"/>
</dbReference>
<dbReference type="Gene3D" id="1.10.150.240">
    <property type="entry name" value="Putative phosphatase, domain 2"/>
    <property type="match status" value="1"/>
</dbReference>
<dbReference type="PANTHER" id="PTHR43434">
    <property type="entry name" value="PHOSPHOGLYCOLATE PHOSPHATASE"/>
    <property type="match status" value="1"/>
</dbReference>
<dbReference type="GO" id="GO:0006281">
    <property type="term" value="P:DNA repair"/>
    <property type="evidence" value="ECO:0007669"/>
    <property type="project" value="TreeGrafter"/>
</dbReference>
<dbReference type="Pfam" id="PF00702">
    <property type="entry name" value="Hydrolase"/>
    <property type="match status" value="1"/>
</dbReference>